<evidence type="ECO:0000313" key="2">
    <source>
        <dbReference type="EMBL" id="KCX97147.1"/>
    </source>
</evidence>
<organism evidence="2 3">
    <name type="scientific">Acinetobacter baumannii 1499986</name>
    <dbReference type="NCBI Taxonomy" id="1310673"/>
    <lineage>
        <taxon>Bacteria</taxon>
        <taxon>Pseudomonadati</taxon>
        <taxon>Pseudomonadota</taxon>
        <taxon>Gammaproteobacteria</taxon>
        <taxon>Moraxellales</taxon>
        <taxon>Moraxellaceae</taxon>
        <taxon>Acinetobacter</taxon>
        <taxon>Acinetobacter calcoaceticus/baumannii complex</taxon>
    </lineage>
</organism>
<protein>
    <submittedName>
        <fullName evidence="2">Uncharacterized protein</fullName>
    </submittedName>
</protein>
<dbReference type="EMBL" id="JMOA01000116">
    <property type="protein sequence ID" value="KCX97147.1"/>
    <property type="molecule type" value="Genomic_DNA"/>
</dbReference>
<evidence type="ECO:0000313" key="1">
    <source>
        <dbReference type="EMBL" id="KCX95995.1"/>
    </source>
</evidence>
<name>A0A836LXN4_ACIBA</name>
<accession>A0A836LXN4</accession>
<evidence type="ECO:0000313" key="3">
    <source>
        <dbReference type="Proteomes" id="UP000027309"/>
    </source>
</evidence>
<comment type="caution">
    <text evidence="2">The sequence shown here is derived from an EMBL/GenBank/DDBJ whole genome shotgun (WGS) entry which is preliminary data.</text>
</comment>
<dbReference type="EMBL" id="JMOA01000156">
    <property type="protein sequence ID" value="KCX95995.1"/>
    <property type="molecule type" value="Genomic_DNA"/>
</dbReference>
<dbReference type="AlphaFoldDB" id="A0A836LXN4"/>
<reference evidence="2 3" key="1">
    <citation type="submission" date="2014-04" db="EMBL/GenBank/DDBJ databases">
        <title>Comparative genomics and transcriptomics to identify genetic mechanisms underlying the emergence of carbapenem resistant Acinetobacter baumannii (CRAb).</title>
        <authorList>
            <person name="Harris A.D."/>
            <person name="Johnson K.J."/>
            <person name="George J."/>
            <person name="Nadendla S."/>
            <person name="Daugherty S.C."/>
            <person name="Parankush S."/>
            <person name="Sadzewicz L."/>
            <person name="Tallon L."/>
            <person name="Sengamalay N."/>
            <person name="Hazen T.H."/>
            <person name="Rasko D.A."/>
        </authorList>
    </citation>
    <scope>NUCLEOTIDE SEQUENCE [LARGE SCALE GENOMIC DNA]</scope>
    <source>
        <strain evidence="2 3">1499986</strain>
    </source>
</reference>
<dbReference type="Proteomes" id="UP000027309">
    <property type="component" value="Unassembled WGS sequence"/>
</dbReference>
<sequence length="46" mass="5099">MTDLPITDIINGVAIPYSESIDGTLILWQIPLDKQKVDEALVKSDE</sequence>
<proteinExistence type="predicted"/>
<gene>
    <name evidence="2" type="ORF">J572_3992</name>
    <name evidence="1" type="ORF">J572_4140</name>
</gene>